<dbReference type="InterPro" id="IPR008207">
    <property type="entry name" value="Sig_transdc_His_kin_Hpt_dom"/>
</dbReference>
<dbReference type="AlphaFoldDB" id="A0A0F3GYN2"/>
<evidence type="ECO:0000256" key="2">
    <source>
        <dbReference type="SAM" id="Coils"/>
    </source>
</evidence>
<keyword evidence="5" id="KW-1185">Reference proteome</keyword>
<dbReference type="Proteomes" id="UP000033423">
    <property type="component" value="Unassembled WGS sequence"/>
</dbReference>
<dbReference type="EMBL" id="LACI01000329">
    <property type="protein sequence ID" value="KJU87084.1"/>
    <property type="molecule type" value="Genomic_DNA"/>
</dbReference>
<name>A0A0F3GYN2_9BACT</name>
<dbReference type="GO" id="GO:0004672">
    <property type="term" value="F:protein kinase activity"/>
    <property type="evidence" value="ECO:0007669"/>
    <property type="project" value="UniProtKB-ARBA"/>
</dbReference>
<proteinExistence type="predicted"/>
<dbReference type="SUPFAM" id="SSF47226">
    <property type="entry name" value="Histidine-containing phosphotransfer domain, HPT domain"/>
    <property type="match status" value="1"/>
</dbReference>
<dbReference type="SMART" id="SM00073">
    <property type="entry name" value="HPT"/>
    <property type="match status" value="1"/>
</dbReference>
<evidence type="ECO:0000256" key="1">
    <source>
        <dbReference type="PROSITE-ProRule" id="PRU00110"/>
    </source>
</evidence>
<keyword evidence="1" id="KW-0597">Phosphoprotein</keyword>
<keyword evidence="4" id="KW-0808">Transferase</keyword>
<sequence>MQEAHEHLADLENTIMELEERLDDEELVNRAFRSMHTIKGSSAMFDFNDISSFTHDIENIFMLVRDGKLKMTREILSLSMQARDQIKYMLDPEMSSGTSNAAKRAELTKKFKALATGNGKLEPAAEVKADTVTSAAKTYT</sequence>
<dbReference type="PATRIC" id="fig|29290.4.peg.955"/>
<reference evidence="4 5" key="1">
    <citation type="submission" date="2015-02" db="EMBL/GenBank/DDBJ databases">
        <title>Single-cell genomics of uncultivated deep-branching MTB reveals a conserved set of magnetosome genes.</title>
        <authorList>
            <person name="Kolinko S."/>
            <person name="Richter M."/>
            <person name="Glockner F.O."/>
            <person name="Brachmann A."/>
            <person name="Schuler D."/>
        </authorList>
    </citation>
    <scope>NUCLEOTIDE SEQUENCE [LARGE SCALE GENOMIC DNA]</scope>
    <source>
        <strain evidence="4">TM-1</strain>
    </source>
</reference>
<organism evidence="4 5">
    <name type="scientific">Candidatus Magnetobacterium bavaricum</name>
    <dbReference type="NCBI Taxonomy" id="29290"/>
    <lineage>
        <taxon>Bacteria</taxon>
        <taxon>Pseudomonadati</taxon>
        <taxon>Nitrospirota</taxon>
        <taxon>Thermodesulfovibrionia</taxon>
        <taxon>Thermodesulfovibrionales</taxon>
        <taxon>Candidatus Magnetobacteriaceae</taxon>
        <taxon>Candidatus Magnetobacterium</taxon>
    </lineage>
</organism>
<feature type="modified residue" description="Phosphohistidine" evidence="1">
    <location>
        <position position="36"/>
    </location>
</feature>
<dbReference type="Gene3D" id="1.20.120.160">
    <property type="entry name" value="HPT domain"/>
    <property type="match status" value="1"/>
</dbReference>
<dbReference type="GO" id="GO:0000160">
    <property type="term" value="P:phosphorelay signal transduction system"/>
    <property type="evidence" value="ECO:0007669"/>
    <property type="project" value="InterPro"/>
</dbReference>
<dbReference type="PANTHER" id="PTHR43395">
    <property type="entry name" value="SENSOR HISTIDINE KINASE CHEA"/>
    <property type="match status" value="1"/>
</dbReference>
<protein>
    <submittedName>
        <fullName evidence="4">Signal transduction histidine kinase, phosphotransfer (Hpt) region domain protein</fullName>
    </submittedName>
</protein>
<dbReference type="PROSITE" id="PS50894">
    <property type="entry name" value="HPT"/>
    <property type="match status" value="1"/>
</dbReference>
<evidence type="ECO:0000259" key="3">
    <source>
        <dbReference type="PROSITE" id="PS50894"/>
    </source>
</evidence>
<dbReference type="PANTHER" id="PTHR43395:SF10">
    <property type="entry name" value="CHEMOTAXIS PROTEIN CHEA"/>
    <property type="match status" value="1"/>
</dbReference>
<accession>A0A0F3GYN2</accession>
<keyword evidence="4" id="KW-0418">Kinase</keyword>
<evidence type="ECO:0000313" key="5">
    <source>
        <dbReference type="Proteomes" id="UP000033423"/>
    </source>
</evidence>
<feature type="domain" description="HPt" evidence="3">
    <location>
        <begin position="1"/>
        <end position="93"/>
    </location>
</feature>
<evidence type="ECO:0000313" key="4">
    <source>
        <dbReference type="EMBL" id="KJU87084.1"/>
    </source>
</evidence>
<dbReference type="InterPro" id="IPR036641">
    <property type="entry name" value="HPT_dom_sf"/>
</dbReference>
<comment type="caution">
    <text evidence="4">The sequence shown here is derived from an EMBL/GenBank/DDBJ whole genome shotgun (WGS) entry which is preliminary data.</text>
</comment>
<keyword evidence="2" id="KW-0175">Coiled coil</keyword>
<feature type="coiled-coil region" evidence="2">
    <location>
        <begin position="1"/>
        <end position="35"/>
    </location>
</feature>
<dbReference type="Pfam" id="PF01627">
    <property type="entry name" value="Hpt"/>
    <property type="match status" value="1"/>
</dbReference>
<dbReference type="CDD" id="cd00088">
    <property type="entry name" value="HPT"/>
    <property type="match status" value="1"/>
</dbReference>
<gene>
    <name evidence="4" type="ORF">MBAV_000723</name>
</gene>
<dbReference type="InterPro" id="IPR051315">
    <property type="entry name" value="Bact_Chemotaxis_CheA"/>
</dbReference>